<dbReference type="RefSeq" id="WP_011389485.1">
    <property type="nucleotide sequence ID" value="NC_007643.1"/>
</dbReference>
<dbReference type="eggNOG" id="ENOG502ZJAZ">
    <property type="taxonomic scope" value="Bacteria"/>
</dbReference>
<keyword evidence="1" id="KW-0175">Coiled coil</keyword>
<dbReference type="STRING" id="269796.Rru_A1732"/>
<dbReference type="EnsemblBacteria" id="ABC22532">
    <property type="protein sequence ID" value="ABC22532"/>
    <property type="gene ID" value="Rru_A1732"/>
</dbReference>
<dbReference type="Proteomes" id="UP000001929">
    <property type="component" value="Chromosome"/>
</dbReference>
<gene>
    <name evidence="2" type="ordered locus">Rru_A1732</name>
</gene>
<protein>
    <recommendedName>
        <fullName evidence="4">LysM domain-containing protein</fullName>
    </recommendedName>
</protein>
<reference evidence="2 3" key="1">
    <citation type="journal article" date="2011" name="Stand. Genomic Sci.">
        <title>Complete genome sequence of Rhodospirillum rubrum type strain (S1).</title>
        <authorList>
            <person name="Munk A.C."/>
            <person name="Copeland A."/>
            <person name="Lucas S."/>
            <person name="Lapidus A."/>
            <person name="Del Rio T.G."/>
            <person name="Barry K."/>
            <person name="Detter J.C."/>
            <person name="Hammon N."/>
            <person name="Israni S."/>
            <person name="Pitluck S."/>
            <person name="Brettin T."/>
            <person name="Bruce D."/>
            <person name="Han C."/>
            <person name="Tapia R."/>
            <person name="Gilna P."/>
            <person name="Schmutz J."/>
            <person name="Larimer F."/>
            <person name="Land M."/>
            <person name="Kyrpides N.C."/>
            <person name="Mavromatis K."/>
            <person name="Richardson P."/>
            <person name="Rohde M."/>
            <person name="Goker M."/>
            <person name="Klenk H.P."/>
            <person name="Zhang Y."/>
            <person name="Roberts G.P."/>
            <person name="Reslewic S."/>
            <person name="Schwartz D.C."/>
        </authorList>
    </citation>
    <scope>NUCLEOTIDE SEQUENCE [LARGE SCALE GENOMIC DNA]</scope>
    <source>
        <strain evidence="3">ATCC 11170 / ATH 1.1.1 / DSM 467 / LMG 4362 / NCIMB 8255 / S1</strain>
    </source>
</reference>
<dbReference type="AlphaFoldDB" id="Q2RTL3"/>
<accession>Q2RTL3</accession>
<sequence length="153" mass="17129">MRSSVFVLVFLVVILGAGLGGGALWARHTLAEKDRLVDYLLADVERLRQSSSRLAEENSQLARDLETLRADLASEKQARAAQQTTIEESMVPREIGSKADFPVERGMARPGESVSDFAKREKTSVSVLKALNPWLDEAKPLQHYQTLWLPIRR</sequence>
<organism evidence="2 3">
    <name type="scientific">Rhodospirillum rubrum (strain ATCC 11170 / ATH 1.1.1 / DSM 467 / LMG 4362 / NCIMB 8255 / S1)</name>
    <dbReference type="NCBI Taxonomy" id="269796"/>
    <lineage>
        <taxon>Bacteria</taxon>
        <taxon>Pseudomonadati</taxon>
        <taxon>Pseudomonadota</taxon>
        <taxon>Alphaproteobacteria</taxon>
        <taxon>Rhodospirillales</taxon>
        <taxon>Rhodospirillaceae</taxon>
        <taxon>Rhodospirillum</taxon>
    </lineage>
</organism>
<dbReference type="EMBL" id="CP000230">
    <property type="protein sequence ID" value="ABC22532.1"/>
    <property type="molecule type" value="Genomic_DNA"/>
</dbReference>
<dbReference type="HOGENOM" id="CLU_1711861_0_0_5"/>
<name>Q2RTL3_RHORT</name>
<evidence type="ECO:0000313" key="3">
    <source>
        <dbReference type="Proteomes" id="UP000001929"/>
    </source>
</evidence>
<keyword evidence="3" id="KW-1185">Reference proteome</keyword>
<dbReference type="PATRIC" id="fig|269796.9.peg.1809"/>
<evidence type="ECO:0000313" key="2">
    <source>
        <dbReference type="EMBL" id="ABC22532.1"/>
    </source>
</evidence>
<evidence type="ECO:0008006" key="4">
    <source>
        <dbReference type="Google" id="ProtNLM"/>
    </source>
</evidence>
<proteinExistence type="predicted"/>
<feature type="coiled-coil region" evidence="1">
    <location>
        <begin position="44"/>
        <end position="78"/>
    </location>
</feature>
<evidence type="ECO:0000256" key="1">
    <source>
        <dbReference type="SAM" id="Coils"/>
    </source>
</evidence>
<dbReference type="KEGG" id="rru:Rru_A1732"/>